<sequence>MTQLRRRAGKNNFLQIHVSYVPVINGEQKMKLTQQAIKVVRSAGLLPELPSPLLGPGSVLVNGVLAMKEAEKSGIEEPMPPGLRTKRGMSTPPEELSTDDEATFRADEEHAIKRIELDDSSYHASSD</sequence>
<dbReference type="EC" id="6.3.4.2" evidence="1"/>
<protein>
    <submittedName>
        <fullName evidence="1">CTP synthase ura7</fullName>
        <ecNumber evidence="1">6.3.4.2</ecNumber>
    </submittedName>
</protein>
<evidence type="ECO:0000313" key="1">
    <source>
        <dbReference type="EMBL" id="KAJ9633686.1"/>
    </source>
</evidence>
<name>A0ACC2YEN7_9PEZI</name>
<accession>A0ACC2YEN7</accession>
<evidence type="ECO:0000313" key="2">
    <source>
        <dbReference type="Proteomes" id="UP001172680"/>
    </source>
</evidence>
<comment type="caution">
    <text evidence="1">The sequence shown here is derived from an EMBL/GenBank/DDBJ whole genome shotgun (WGS) entry which is preliminary data.</text>
</comment>
<dbReference type="EMBL" id="JAPDRP010000043">
    <property type="protein sequence ID" value="KAJ9633686.1"/>
    <property type="molecule type" value="Genomic_DNA"/>
</dbReference>
<keyword evidence="1" id="KW-0436">Ligase</keyword>
<gene>
    <name evidence="1" type="primary">URA7_4</name>
    <name evidence="1" type="ORF">H2199_009254</name>
</gene>
<reference evidence="1" key="1">
    <citation type="submission" date="2022-10" db="EMBL/GenBank/DDBJ databases">
        <title>Culturing micro-colonial fungi from biological soil crusts in the Mojave desert and describing Neophaeococcomyces mojavensis, and introducing the new genera and species Taxawa tesnikishii.</title>
        <authorList>
            <person name="Kurbessoian T."/>
            <person name="Stajich J.E."/>
        </authorList>
    </citation>
    <scope>NUCLEOTIDE SEQUENCE</scope>
    <source>
        <strain evidence="1">JES_115</strain>
    </source>
</reference>
<organism evidence="1 2">
    <name type="scientific">Coniosporium tulheliwenetii</name>
    <dbReference type="NCBI Taxonomy" id="3383036"/>
    <lineage>
        <taxon>Eukaryota</taxon>
        <taxon>Fungi</taxon>
        <taxon>Dikarya</taxon>
        <taxon>Ascomycota</taxon>
        <taxon>Pezizomycotina</taxon>
        <taxon>Dothideomycetes</taxon>
        <taxon>Dothideomycetes incertae sedis</taxon>
        <taxon>Coniosporium</taxon>
    </lineage>
</organism>
<dbReference type="Proteomes" id="UP001172680">
    <property type="component" value="Unassembled WGS sequence"/>
</dbReference>
<keyword evidence="2" id="KW-1185">Reference proteome</keyword>
<proteinExistence type="predicted"/>